<keyword evidence="3 5" id="KW-1133">Transmembrane helix</keyword>
<reference evidence="6" key="1">
    <citation type="submission" date="2020-05" db="EMBL/GenBank/DDBJ databases">
        <authorList>
            <person name="Chiriac C."/>
            <person name="Salcher M."/>
            <person name="Ghai R."/>
            <person name="Kavagutti S V."/>
        </authorList>
    </citation>
    <scope>NUCLEOTIDE SEQUENCE</scope>
</reference>
<dbReference type="InterPro" id="IPR003825">
    <property type="entry name" value="Colicin-V_CvpA"/>
</dbReference>
<gene>
    <name evidence="6" type="ORF">UFOPK3775_00055</name>
</gene>
<sequence length="156" mass="16525">MIFDAIVLLALVAQAISGFREGFLKSILKTVGYIAGAIGGLYLAVQYDQSAWVILAIFVGAAIGSFIGGLLAKALKFTILRGPLAWIDSMTGALLGVLKIALLTYIVGTVLLIAPWSTGQNAVSGSKIYNKLDIYAPQAVSELRNRIEELISNPLA</sequence>
<dbReference type="GO" id="GO:0009403">
    <property type="term" value="P:toxin biosynthetic process"/>
    <property type="evidence" value="ECO:0007669"/>
    <property type="project" value="InterPro"/>
</dbReference>
<feature type="transmembrane region" description="Helical" evidence="5">
    <location>
        <begin position="92"/>
        <end position="114"/>
    </location>
</feature>
<evidence type="ECO:0000256" key="3">
    <source>
        <dbReference type="ARBA" id="ARBA00022989"/>
    </source>
</evidence>
<feature type="transmembrane region" description="Helical" evidence="5">
    <location>
        <begin position="27"/>
        <end position="45"/>
    </location>
</feature>
<accession>A0A6J5YJ59</accession>
<dbReference type="AlphaFoldDB" id="A0A6J5YJ59"/>
<dbReference type="Pfam" id="PF02674">
    <property type="entry name" value="Colicin_V"/>
    <property type="match status" value="1"/>
</dbReference>
<dbReference type="GO" id="GO:0016020">
    <property type="term" value="C:membrane"/>
    <property type="evidence" value="ECO:0007669"/>
    <property type="project" value="UniProtKB-SubCell"/>
</dbReference>
<comment type="subcellular location">
    <subcellularLocation>
        <location evidence="1">Membrane</location>
        <topology evidence="1">Multi-pass membrane protein</topology>
    </subcellularLocation>
</comment>
<evidence type="ECO:0000256" key="4">
    <source>
        <dbReference type="ARBA" id="ARBA00023136"/>
    </source>
</evidence>
<name>A0A6J5YJ59_9ZZZZ</name>
<evidence type="ECO:0000256" key="2">
    <source>
        <dbReference type="ARBA" id="ARBA00022692"/>
    </source>
</evidence>
<dbReference type="EMBL" id="CAESAK010000004">
    <property type="protein sequence ID" value="CAB4329796.1"/>
    <property type="molecule type" value="Genomic_DNA"/>
</dbReference>
<protein>
    <submittedName>
        <fullName evidence="6">Unannotated protein</fullName>
    </submittedName>
</protein>
<organism evidence="6">
    <name type="scientific">freshwater metagenome</name>
    <dbReference type="NCBI Taxonomy" id="449393"/>
    <lineage>
        <taxon>unclassified sequences</taxon>
        <taxon>metagenomes</taxon>
        <taxon>ecological metagenomes</taxon>
    </lineage>
</organism>
<feature type="transmembrane region" description="Helical" evidence="5">
    <location>
        <begin position="52"/>
        <end position="72"/>
    </location>
</feature>
<proteinExistence type="predicted"/>
<keyword evidence="4 5" id="KW-0472">Membrane</keyword>
<evidence type="ECO:0000256" key="5">
    <source>
        <dbReference type="SAM" id="Phobius"/>
    </source>
</evidence>
<keyword evidence="2 5" id="KW-0812">Transmembrane</keyword>
<evidence type="ECO:0000256" key="1">
    <source>
        <dbReference type="ARBA" id="ARBA00004141"/>
    </source>
</evidence>
<evidence type="ECO:0000313" key="6">
    <source>
        <dbReference type="EMBL" id="CAB4329796.1"/>
    </source>
</evidence>